<comment type="caution">
    <text evidence="2">The sequence shown here is derived from an EMBL/GenBank/DDBJ whole genome shotgun (WGS) entry which is preliminary data.</text>
</comment>
<evidence type="ECO:0000313" key="3">
    <source>
        <dbReference type="Proteomes" id="UP000663828"/>
    </source>
</evidence>
<sequence>MNWFKGCAFNQKSKRLRFFLLAAGILVVIGVTVAVIVVVIKSKSSSNSPTPDNVQRSIAPPFNITYLLSDSLTNSSNQLRFSPDERSQIVRDFESNLNLSMRNVLEIRDIIYTTAMGNKSTSRRKRSIQCDQDVNGMSGPALSFDFNLIKPNDSSCQNQICISKILSEIYKKFRNIRSLVINSKNQQTRLRLCSVGSLPVAADDFVEETTITTQSFTTIKQTTTPSTDTLTTVPQTTTATTQILTSVKETTVSSTQTFTTVDSTMATLNFTTSQVSRTSTIFNTETTIILPNTTSNNTLHDAEICIRKLPWLQEQTPPYRISLTSTLFYQDEHILVVVGASKFEITLDMQTKQQNIVINGVMIYNKCQRTIDLSLPTNI</sequence>
<protein>
    <recommendedName>
        <fullName evidence="4">SEA domain-containing protein</fullName>
    </recommendedName>
</protein>
<reference evidence="2" key="1">
    <citation type="submission" date="2021-02" db="EMBL/GenBank/DDBJ databases">
        <authorList>
            <person name="Nowell W R."/>
        </authorList>
    </citation>
    <scope>NUCLEOTIDE SEQUENCE</scope>
</reference>
<keyword evidence="1" id="KW-0812">Transmembrane</keyword>
<dbReference type="EMBL" id="CAJNOR010000626">
    <property type="protein sequence ID" value="CAF0965705.1"/>
    <property type="molecule type" value="Genomic_DNA"/>
</dbReference>
<keyword evidence="1" id="KW-0472">Membrane</keyword>
<accession>A0A814E150</accession>
<dbReference type="Proteomes" id="UP000663828">
    <property type="component" value="Unassembled WGS sequence"/>
</dbReference>
<proteinExistence type="predicted"/>
<organism evidence="2 3">
    <name type="scientific">Adineta ricciae</name>
    <name type="common">Rotifer</name>
    <dbReference type="NCBI Taxonomy" id="249248"/>
    <lineage>
        <taxon>Eukaryota</taxon>
        <taxon>Metazoa</taxon>
        <taxon>Spiralia</taxon>
        <taxon>Gnathifera</taxon>
        <taxon>Rotifera</taxon>
        <taxon>Eurotatoria</taxon>
        <taxon>Bdelloidea</taxon>
        <taxon>Adinetida</taxon>
        <taxon>Adinetidae</taxon>
        <taxon>Adineta</taxon>
    </lineage>
</organism>
<evidence type="ECO:0000256" key="1">
    <source>
        <dbReference type="SAM" id="Phobius"/>
    </source>
</evidence>
<dbReference type="AlphaFoldDB" id="A0A814E150"/>
<evidence type="ECO:0008006" key="4">
    <source>
        <dbReference type="Google" id="ProtNLM"/>
    </source>
</evidence>
<feature type="transmembrane region" description="Helical" evidence="1">
    <location>
        <begin position="18"/>
        <end position="40"/>
    </location>
</feature>
<gene>
    <name evidence="2" type="ORF">XAT740_LOCUS11395</name>
</gene>
<name>A0A814E150_ADIRI</name>
<keyword evidence="1" id="KW-1133">Transmembrane helix</keyword>
<evidence type="ECO:0000313" key="2">
    <source>
        <dbReference type="EMBL" id="CAF0965705.1"/>
    </source>
</evidence>
<keyword evidence="3" id="KW-1185">Reference proteome</keyword>